<comment type="function">
    <text evidence="8">Phosphorylates Ins(1,3,4,5,6)P5 at position 2 to form Ins(1,2,3,4,5,6)P6 (InsP6 or phytate).</text>
</comment>
<keyword evidence="5 8" id="KW-0547">Nucleotide-binding</keyword>
<evidence type="ECO:0000256" key="2">
    <source>
        <dbReference type="ARBA" id="ARBA00012023"/>
    </source>
</evidence>
<evidence type="ECO:0000256" key="1">
    <source>
        <dbReference type="ARBA" id="ARBA00001774"/>
    </source>
</evidence>
<organism evidence="9 10">
    <name type="scientific">Gymnopus androsaceus JB14</name>
    <dbReference type="NCBI Taxonomy" id="1447944"/>
    <lineage>
        <taxon>Eukaryota</taxon>
        <taxon>Fungi</taxon>
        <taxon>Dikarya</taxon>
        <taxon>Basidiomycota</taxon>
        <taxon>Agaricomycotina</taxon>
        <taxon>Agaricomycetes</taxon>
        <taxon>Agaricomycetidae</taxon>
        <taxon>Agaricales</taxon>
        <taxon>Marasmiineae</taxon>
        <taxon>Omphalotaceae</taxon>
        <taxon>Gymnopus</taxon>
    </lineage>
</organism>
<name>A0A6A4IMD7_9AGAR</name>
<reference evidence="9" key="1">
    <citation type="journal article" date="2019" name="Environ. Microbiol.">
        <title>Fungal ecological strategies reflected in gene transcription - a case study of two litter decomposers.</title>
        <authorList>
            <person name="Barbi F."/>
            <person name="Kohler A."/>
            <person name="Barry K."/>
            <person name="Baskaran P."/>
            <person name="Daum C."/>
            <person name="Fauchery L."/>
            <person name="Ihrmark K."/>
            <person name="Kuo A."/>
            <person name="LaButti K."/>
            <person name="Lipzen A."/>
            <person name="Morin E."/>
            <person name="Grigoriev I.V."/>
            <person name="Henrissat B."/>
            <person name="Lindahl B."/>
            <person name="Martin F."/>
        </authorList>
    </citation>
    <scope>NUCLEOTIDE SEQUENCE</scope>
    <source>
        <strain evidence="9">JB14</strain>
    </source>
</reference>
<dbReference type="PANTHER" id="PTHR14456:SF2">
    <property type="entry name" value="INOSITOL-PENTAKISPHOSPHATE 2-KINASE"/>
    <property type="match status" value="1"/>
</dbReference>
<evidence type="ECO:0000256" key="4">
    <source>
        <dbReference type="ARBA" id="ARBA00022679"/>
    </source>
</evidence>
<evidence type="ECO:0000256" key="6">
    <source>
        <dbReference type="ARBA" id="ARBA00022777"/>
    </source>
</evidence>
<evidence type="ECO:0000256" key="8">
    <source>
        <dbReference type="RuleBase" id="RU364126"/>
    </source>
</evidence>
<dbReference type="Proteomes" id="UP000799118">
    <property type="component" value="Unassembled WGS sequence"/>
</dbReference>
<protein>
    <recommendedName>
        <fullName evidence="3 8">Inositol-pentakisphosphate 2-kinase</fullName>
        <ecNumber evidence="2 8">2.7.1.158</ecNumber>
    </recommendedName>
</protein>
<proteinExistence type="predicted"/>
<comment type="domain">
    <text evidence="8">The EXKPK motif is conserved in inositol-pentakisphosphate 2-kinases of both family 1 and 2.</text>
</comment>
<evidence type="ECO:0000313" key="9">
    <source>
        <dbReference type="EMBL" id="KAE9409624.1"/>
    </source>
</evidence>
<dbReference type="EMBL" id="ML769387">
    <property type="protein sequence ID" value="KAE9409624.1"/>
    <property type="molecule type" value="Genomic_DNA"/>
</dbReference>
<sequence>MSLLDLSTATSPDHWRYLAEGGDTIVYSYIGPPDERFLDKVLRVRKDRPEKTEDEDITVSFHTEIIPRLVPHDYLVDIETISLRRSWLETLYALSVHSRPAWRTDSIDFSRTSALLVPNLVSSPISIEIKPKWSFIKDGTAHTCRFCMHASCRGWSTTYCPLDLFSNSPVRVKKALYALYDFWADTATQNNLRLFAGGNVVSSGNLLSTFQQLGILQSSIPEEELRDLVVETLHASLVQTKASSLLKILNRLQRTLGGIGIEGLASLWNDGVCSPRLTTGILSLLSIKASTHHKSNRPQSQNGGQKKLQYHILSYLLSATFKDCSIMIMLPGLLNQNIPASSFPSRIVLVDLGPKPVRRLQKWLDQDRDIMQGYAELVGKKETEKKECVDDWCISK</sequence>
<evidence type="ECO:0000313" key="10">
    <source>
        <dbReference type="Proteomes" id="UP000799118"/>
    </source>
</evidence>
<gene>
    <name evidence="9" type="ORF">BT96DRAFT_913148</name>
</gene>
<keyword evidence="6 8" id="KW-0418">Kinase</keyword>
<keyword evidence="7 8" id="KW-0067">ATP-binding</keyword>
<dbReference type="GO" id="GO:0032958">
    <property type="term" value="P:inositol phosphate biosynthetic process"/>
    <property type="evidence" value="ECO:0007669"/>
    <property type="project" value="TreeGrafter"/>
</dbReference>
<keyword evidence="4 8" id="KW-0808">Transferase</keyword>
<dbReference type="InterPro" id="IPR009286">
    <property type="entry name" value="Ins_P5_2-kin"/>
</dbReference>
<evidence type="ECO:0000256" key="5">
    <source>
        <dbReference type="ARBA" id="ARBA00022741"/>
    </source>
</evidence>
<dbReference type="Pfam" id="PF06090">
    <property type="entry name" value="Ins_P5_2-kin"/>
    <property type="match status" value="1"/>
</dbReference>
<dbReference type="EC" id="2.7.1.158" evidence="2 8"/>
<dbReference type="OrthoDB" id="272370at2759"/>
<dbReference type="InterPro" id="IPR043001">
    <property type="entry name" value="IP5_2-K_N_lobe"/>
</dbReference>
<dbReference type="AlphaFoldDB" id="A0A6A4IMD7"/>
<evidence type="ECO:0000256" key="3">
    <source>
        <dbReference type="ARBA" id="ARBA00014846"/>
    </source>
</evidence>
<dbReference type="GO" id="GO:0005634">
    <property type="term" value="C:nucleus"/>
    <property type="evidence" value="ECO:0007669"/>
    <property type="project" value="TreeGrafter"/>
</dbReference>
<accession>A0A6A4IMD7</accession>
<dbReference type="Gene3D" id="3.30.200.110">
    <property type="entry name" value="Inositol-pentakisphosphate 2-kinase, N-lobe"/>
    <property type="match status" value="2"/>
</dbReference>
<comment type="catalytic activity">
    <reaction evidence="1 8">
        <text>1D-myo-inositol 1,3,4,5,6-pentakisphosphate + ATP = 1D-myo-inositol hexakisphosphate + ADP + H(+)</text>
        <dbReference type="Rhea" id="RHEA:20313"/>
        <dbReference type="ChEBI" id="CHEBI:15378"/>
        <dbReference type="ChEBI" id="CHEBI:30616"/>
        <dbReference type="ChEBI" id="CHEBI:57733"/>
        <dbReference type="ChEBI" id="CHEBI:58130"/>
        <dbReference type="ChEBI" id="CHEBI:456216"/>
        <dbReference type="EC" id="2.7.1.158"/>
    </reaction>
</comment>
<dbReference type="GO" id="GO:0035299">
    <property type="term" value="F:inositol-1,3,4,5,6-pentakisphosphate 2-kinase activity"/>
    <property type="evidence" value="ECO:0007669"/>
    <property type="project" value="UniProtKB-EC"/>
</dbReference>
<evidence type="ECO:0000256" key="7">
    <source>
        <dbReference type="ARBA" id="ARBA00022840"/>
    </source>
</evidence>
<dbReference type="PANTHER" id="PTHR14456">
    <property type="entry name" value="INOSITOL POLYPHOSPHATE KINASE 1"/>
    <property type="match status" value="1"/>
</dbReference>
<keyword evidence="10" id="KW-1185">Reference proteome</keyword>
<dbReference type="GO" id="GO:0005524">
    <property type="term" value="F:ATP binding"/>
    <property type="evidence" value="ECO:0007669"/>
    <property type="project" value="UniProtKB-KW"/>
</dbReference>